<gene>
    <name evidence="2" type="ORF">rosag_43530</name>
</gene>
<keyword evidence="1" id="KW-0732">Signal</keyword>
<proteinExistence type="predicted"/>
<feature type="chain" id="PRO_5041327544" description="DUF3108 domain-containing protein" evidence="1">
    <location>
        <begin position="33"/>
        <end position="270"/>
    </location>
</feature>
<name>A0AA37QJV3_9BACT</name>
<dbReference type="Pfam" id="PF11306">
    <property type="entry name" value="DUF3108"/>
    <property type="match status" value="1"/>
</dbReference>
<comment type="caution">
    <text evidence="2">The sequence shown here is derived from an EMBL/GenBank/DDBJ whole genome shotgun (WGS) entry which is preliminary data.</text>
</comment>
<protein>
    <recommendedName>
        <fullName evidence="4">DUF3108 domain-containing protein</fullName>
    </recommendedName>
</protein>
<evidence type="ECO:0000313" key="2">
    <source>
        <dbReference type="EMBL" id="GLC27840.1"/>
    </source>
</evidence>
<dbReference type="InterPro" id="IPR021457">
    <property type="entry name" value="DUF3108"/>
</dbReference>
<dbReference type="Proteomes" id="UP001161325">
    <property type="component" value="Unassembled WGS sequence"/>
</dbReference>
<evidence type="ECO:0000313" key="3">
    <source>
        <dbReference type="Proteomes" id="UP001161325"/>
    </source>
</evidence>
<evidence type="ECO:0000256" key="1">
    <source>
        <dbReference type="SAM" id="SignalP"/>
    </source>
</evidence>
<organism evidence="2 3">
    <name type="scientific">Roseisolibacter agri</name>
    <dbReference type="NCBI Taxonomy" id="2014610"/>
    <lineage>
        <taxon>Bacteria</taxon>
        <taxon>Pseudomonadati</taxon>
        <taxon>Gemmatimonadota</taxon>
        <taxon>Gemmatimonadia</taxon>
        <taxon>Gemmatimonadales</taxon>
        <taxon>Gemmatimonadaceae</taxon>
        <taxon>Roseisolibacter</taxon>
    </lineage>
</organism>
<dbReference type="RefSeq" id="WP_284352270.1">
    <property type="nucleotide sequence ID" value="NZ_BRXS01000007.1"/>
</dbReference>
<reference evidence="2" key="1">
    <citation type="submission" date="2022-08" db="EMBL/GenBank/DDBJ databases">
        <title>Draft genome sequencing of Roseisolibacter agri AW1220.</title>
        <authorList>
            <person name="Tobiishi Y."/>
            <person name="Tonouchi A."/>
        </authorList>
    </citation>
    <scope>NUCLEOTIDE SEQUENCE</scope>
    <source>
        <strain evidence="2">AW1220</strain>
    </source>
</reference>
<dbReference type="AlphaFoldDB" id="A0AA37QJV3"/>
<feature type="signal peptide" evidence="1">
    <location>
        <begin position="1"/>
        <end position="32"/>
    </location>
</feature>
<sequence length="270" mass="29812">MPRVRPTLLTLATLTAALGAVAGRPAAGQALAAQPLTAVAPVSADADAAARPFAPGEQLKYDVRFGPIKAGTGSMEVRGVETVRGRPAYHTVFTVKGGIPGFRVHDVFESWFARDDLASLRFHKDQDEGPKERVSRFEIFPERRTYDDLHDDRGELPSAARPLDDGSFLYYIRTVPLVVGQTYRFEQYFKPDRNPVTIKVLRRERVTVPAGTFDAVVVQPSIKTNGIFSEGGKAEVWISDDDRRIILQLKSKLSFGSLNLYLTSHTPGTR</sequence>
<dbReference type="Gene3D" id="2.40.360.20">
    <property type="match status" value="1"/>
</dbReference>
<dbReference type="EMBL" id="BRXS01000007">
    <property type="protein sequence ID" value="GLC27840.1"/>
    <property type="molecule type" value="Genomic_DNA"/>
</dbReference>
<keyword evidence="3" id="KW-1185">Reference proteome</keyword>
<evidence type="ECO:0008006" key="4">
    <source>
        <dbReference type="Google" id="ProtNLM"/>
    </source>
</evidence>
<accession>A0AA37QJV3</accession>